<name>A0A1F6H3A6_9PROT</name>
<dbReference type="AlphaFoldDB" id="A0A1F6H3A6"/>
<feature type="signal peptide" evidence="3">
    <location>
        <begin position="1"/>
        <end position="23"/>
    </location>
</feature>
<evidence type="ECO:0000256" key="2">
    <source>
        <dbReference type="HAMAP-Rule" id="MF_00758"/>
    </source>
</evidence>
<dbReference type="InterPro" id="IPR003774">
    <property type="entry name" value="AlgH-like"/>
</dbReference>
<reference evidence="4 5" key="1">
    <citation type="journal article" date="2016" name="Nat. Commun.">
        <title>Thousands of microbial genomes shed light on interconnected biogeochemical processes in an aquifer system.</title>
        <authorList>
            <person name="Anantharaman K."/>
            <person name="Brown C.T."/>
            <person name="Hug L.A."/>
            <person name="Sharon I."/>
            <person name="Castelle C.J."/>
            <person name="Probst A.J."/>
            <person name="Thomas B.C."/>
            <person name="Singh A."/>
            <person name="Wilkins M.J."/>
            <person name="Karaoz U."/>
            <person name="Brodie E.L."/>
            <person name="Williams K.H."/>
            <person name="Hubbard S.S."/>
            <person name="Banfield J.F."/>
        </authorList>
    </citation>
    <scope>NUCLEOTIDE SEQUENCE [LARGE SCALE GENOMIC DNA]</scope>
</reference>
<dbReference type="Pfam" id="PF02622">
    <property type="entry name" value="DUF179"/>
    <property type="match status" value="1"/>
</dbReference>
<accession>A0A1F6H3A6</accession>
<proteinExistence type="inferred from homology"/>
<sequence length="185" mass="20129">MGTKKASFLIAMPSLQASMFAHSVILMAENNEDGALGFIVNQETGAKLDEALALLNLHSVGGEAVPLLLGGPVQTDFFWLLHEPTLVSKQSMLVSQDYVVSSASEVLAIAEPKERPLIYLAGIGYAGWGPGQLEREIEEGAWWQAELGLDLLLETPLADRWQKAFEALGVEHLIDNSDFRDPVVN</sequence>
<keyword evidence="3" id="KW-0732">Signal</keyword>
<evidence type="ECO:0000256" key="3">
    <source>
        <dbReference type="SAM" id="SignalP"/>
    </source>
</evidence>
<evidence type="ECO:0000313" key="4">
    <source>
        <dbReference type="EMBL" id="OGH04861.1"/>
    </source>
</evidence>
<comment type="caution">
    <text evidence="4">The sequence shown here is derived from an EMBL/GenBank/DDBJ whole genome shotgun (WGS) entry which is preliminary data.</text>
</comment>
<evidence type="ECO:0000256" key="1">
    <source>
        <dbReference type="ARBA" id="ARBA00009600"/>
    </source>
</evidence>
<dbReference type="GO" id="GO:0005829">
    <property type="term" value="C:cytosol"/>
    <property type="evidence" value="ECO:0007669"/>
    <property type="project" value="TreeGrafter"/>
</dbReference>
<dbReference type="EMBL" id="MFNF01000001">
    <property type="protein sequence ID" value="OGH04861.1"/>
    <property type="molecule type" value="Genomic_DNA"/>
</dbReference>
<dbReference type="HAMAP" id="MF_00758">
    <property type="entry name" value="UPF0301"/>
    <property type="match status" value="1"/>
</dbReference>
<dbReference type="SUPFAM" id="SSF143456">
    <property type="entry name" value="VC0467-like"/>
    <property type="match status" value="1"/>
</dbReference>
<comment type="similarity">
    <text evidence="1 2">Belongs to the UPF0301 (AlgH) family.</text>
</comment>
<dbReference type="PANTHER" id="PTHR30327:SF1">
    <property type="entry name" value="UPF0301 PROTEIN YQGE"/>
    <property type="match status" value="1"/>
</dbReference>
<dbReference type="Gene3D" id="3.40.1740.10">
    <property type="entry name" value="VC0467-like"/>
    <property type="match status" value="1"/>
</dbReference>
<evidence type="ECO:0000313" key="5">
    <source>
        <dbReference type="Proteomes" id="UP000177583"/>
    </source>
</evidence>
<dbReference type="PANTHER" id="PTHR30327">
    <property type="entry name" value="UNCHARACTERIZED PROTEIN YQGE"/>
    <property type="match status" value="1"/>
</dbReference>
<protein>
    <recommendedName>
        <fullName evidence="2">UPF0301 protein A2557_07720</fullName>
    </recommendedName>
</protein>
<organism evidence="4 5">
    <name type="scientific">Candidatus Lambdaproteobacteria bacterium RIFOXYD2_FULL_56_26</name>
    <dbReference type="NCBI Taxonomy" id="1817773"/>
    <lineage>
        <taxon>Bacteria</taxon>
        <taxon>Pseudomonadati</taxon>
        <taxon>Pseudomonadota</taxon>
        <taxon>Candidatus Lambdaproteobacteria</taxon>
    </lineage>
</organism>
<gene>
    <name evidence="4" type="ORF">A2557_07720</name>
</gene>
<dbReference type="Proteomes" id="UP000177583">
    <property type="component" value="Unassembled WGS sequence"/>
</dbReference>
<feature type="chain" id="PRO_5009524939" description="UPF0301 protein A2557_07720" evidence="3">
    <location>
        <begin position="24"/>
        <end position="185"/>
    </location>
</feature>